<feature type="transmembrane region" description="Helical" evidence="7">
    <location>
        <begin position="355"/>
        <end position="378"/>
    </location>
</feature>
<dbReference type="Pfam" id="PF07690">
    <property type="entry name" value="MFS_1"/>
    <property type="match status" value="2"/>
</dbReference>
<evidence type="ECO:0000256" key="3">
    <source>
        <dbReference type="ARBA" id="ARBA00022692"/>
    </source>
</evidence>
<dbReference type="InterPro" id="IPR036259">
    <property type="entry name" value="MFS_trans_sf"/>
</dbReference>
<proteinExistence type="predicted"/>
<dbReference type="PANTHER" id="PTHR42718:SF9">
    <property type="entry name" value="MAJOR FACILITATOR SUPERFAMILY MULTIDRUG TRANSPORTER MFSC"/>
    <property type="match status" value="1"/>
</dbReference>
<keyword evidence="4 7" id="KW-1133">Transmembrane helix</keyword>
<evidence type="ECO:0000256" key="7">
    <source>
        <dbReference type="SAM" id="Phobius"/>
    </source>
</evidence>
<sequence length="588" mass="63806">MDEKSPPSTIASSGTQRHDDLSNPKPLAKEAAQTLPEAHDGYHTAHRSLLSSLVIVIVATFSMIINTGNSTSVAIALPTIGKEFGADPSLLQWIVSVYPLSSGCLLLVFGRLADLYGRKKAYLVGTLMLAAFTLGCGFATNVVMLIILRGVQGIGAAATIPASLGILAHAFPPSRARSLAFATFAAGAPIGAAFGSAIGGVLTEKTLKTWRSSFYMFTAVNIVCFIGGLLCIDKDRPHPEADKKIDWLGAFLITVALVMILFVLGEGESASKRWATGYIIALLVIGVFLIAVFLYWQWFLEKAQNRRHRRLEVTSAPHDGQNENGDQARRLDKWSDALPPPVMKISLWGRGEGRFAVVMVIAFVTWWALPFASFHFLYYQNYLGLRPLEVVVRLVPMFVVGLLCNAFMGIMASYLPMIVITTMGTLGTSVACLLFALIDTKETYWAFGFPATILSVLGVDFVFTSGTLYIAKISLPHEQSLAGALFQFMTQLGTSAGVTISTVVFDRVTLSLREGEDDIRSYRAAQWTGCAFGLTGTLLALAFFRGVGVPGHNRAKESLAREDPEVLDEEKVMQGEEQGLGIKKKTEV</sequence>
<feature type="domain" description="Major facilitator superfamily (MFS) profile" evidence="8">
    <location>
        <begin position="55"/>
        <end position="554"/>
    </location>
</feature>
<dbReference type="Gene3D" id="1.20.1250.20">
    <property type="entry name" value="MFS general substrate transporter like domains"/>
    <property type="match status" value="2"/>
</dbReference>
<feature type="transmembrane region" description="Helical" evidence="7">
    <location>
        <begin position="444"/>
        <end position="471"/>
    </location>
</feature>
<evidence type="ECO:0000256" key="4">
    <source>
        <dbReference type="ARBA" id="ARBA00022989"/>
    </source>
</evidence>
<name>A0A9P6C1W8_9AGAR</name>
<dbReference type="InterPro" id="IPR011701">
    <property type="entry name" value="MFS"/>
</dbReference>
<keyword evidence="5 7" id="KW-0472">Membrane</keyword>
<dbReference type="Proteomes" id="UP000807342">
    <property type="component" value="Unassembled WGS sequence"/>
</dbReference>
<feature type="transmembrane region" description="Helical" evidence="7">
    <location>
        <begin position="525"/>
        <end position="544"/>
    </location>
</feature>
<dbReference type="OrthoDB" id="5086884at2759"/>
<dbReference type="AlphaFoldDB" id="A0A9P6C1W8"/>
<comment type="subcellular location">
    <subcellularLocation>
        <location evidence="1">Membrane</location>
        <topology evidence="1">Multi-pass membrane protein</topology>
    </subcellularLocation>
</comment>
<feature type="transmembrane region" description="Helical" evidence="7">
    <location>
        <begin position="90"/>
        <end position="109"/>
    </location>
</feature>
<feature type="transmembrane region" description="Helical" evidence="7">
    <location>
        <begin position="390"/>
        <end position="410"/>
    </location>
</feature>
<dbReference type="PANTHER" id="PTHR42718">
    <property type="entry name" value="MAJOR FACILITATOR SUPERFAMILY MULTIDRUG TRANSPORTER MFSC"/>
    <property type="match status" value="1"/>
</dbReference>
<dbReference type="PROSITE" id="PS50850">
    <property type="entry name" value="MFS"/>
    <property type="match status" value="1"/>
</dbReference>
<gene>
    <name evidence="9" type="ORF">P691DRAFT_784378</name>
</gene>
<feature type="region of interest" description="Disordered" evidence="6">
    <location>
        <begin position="1"/>
        <end position="28"/>
    </location>
</feature>
<dbReference type="EMBL" id="MU151264">
    <property type="protein sequence ID" value="KAF9446080.1"/>
    <property type="molecule type" value="Genomic_DNA"/>
</dbReference>
<evidence type="ECO:0000256" key="6">
    <source>
        <dbReference type="SAM" id="MobiDB-lite"/>
    </source>
</evidence>
<dbReference type="InterPro" id="IPR020846">
    <property type="entry name" value="MFS_dom"/>
</dbReference>
<evidence type="ECO:0000313" key="10">
    <source>
        <dbReference type="Proteomes" id="UP000807342"/>
    </source>
</evidence>
<dbReference type="GO" id="GO:0016020">
    <property type="term" value="C:membrane"/>
    <property type="evidence" value="ECO:0007669"/>
    <property type="project" value="UniProtKB-SubCell"/>
</dbReference>
<evidence type="ECO:0000256" key="5">
    <source>
        <dbReference type="ARBA" id="ARBA00023136"/>
    </source>
</evidence>
<feature type="transmembrane region" description="Helical" evidence="7">
    <location>
        <begin position="483"/>
        <end position="505"/>
    </location>
</feature>
<dbReference type="SUPFAM" id="SSF103473">
    <property type="entry name" value="MFS general substrate transporter"/>
    <property type="match status" value="1"/>
</dbReference>
<comment type="caution">
    <text evidence="9">The sequence shown here is derived from an EMBL/GenBank/DDBJ whole genome shotgun (WGS) entry which is preliminary data.</text>
</comment>
<feature type="transmembrane region" description="Helical" evidence="7">
    <location>
        <begin position="121"/>
        <end position="148"/>
    </location>
</feature>
<feature type="transmembrane region" description="Helical" evidence="7">
    <location>
        <begin position="277"/>
        <end position="300"/>
    </location>
</feature>
<evidence type="ECO:0000256" key="1">
    <source>
        <dbReference type="ARBA" id="ARBA00004141"/>
    </source>
</evidence>
<evidence type="ECO:0000313" key="9">
    <source>
        <dbReference type="EMBL" id="KAF9446080.1"/>
    </source>
</evidence>
<feature type="compositionally biased region" description="Polar residues" evidence="6">
    <location>
        <begin position="1"/>
        <end position="15"/>
    </location>
</feature>
<accession>A0A9P6C1W8</accession>
<feature type="region of interest" description="Disordered" evidence="6">
    <location>
        <begin position="558"/>
        <end position="588"/>
    </location>
</feature>
<protein>
    <submittedName>
        <fullName evidence="9">MFS general substrate transporter</fullName>
    </submittedName>
</protein>
<keyword evidence="2" id="KW-0813">Transport</keyword>
<keyword evidence="10" id="KW-1185">Reference proteome</keyword>
<feature type="transmembrane region" description="Helical" evidence="7">
    <location>
        <begin position="49"/>
        <end position="70"/>
    </location>
</feature>
<feature type="transmembrane region" description="Helical" evidence="7">
    <location>
        <begin position="179"/>
        <end position="202"/>
    </location>
</feature>
<feature type="transmembrane region" description="Helical" evidence="7">
    <location>
        <begin position="417"/>
        <end position="438"/>
    </location>
</feature>
<organism evidence="9 10">
    <name type="scientific">Macrolepiota fuliginosa MF-IS2</name>
    <dbReference type="NCBI Taxonomy" id="1400762"/>
    <lineage>
        <taxon>Eukaryota</taxon>
        <taxon>Fungi</taxon>
        <taxon>Dikarya</taxon>
        <taxon>Basidiomycota</taxon>
        <taxon>Agaricomycotina</taxon>
        <taxon>Agaricomycetes</taxon>
        <taxon>Agaricomycetidae</taxon>
        <taxon>Agaricales</taxon>
        <taxon>Agaricineae</taxon>
        <taxon>Agaricaceae</taxon>
        <taxon>Macrolepiota</taxon>
    </lineage>
</organism>
<evidence type="ECO:0000259" key="8">
    <source>
        <dbReference type="PROSITE" id="PS50850"/>
    </source>
</evidence>
<feature type="transmembrane region" description="Helical" evidence="7">
    <location>
        <begin position="245"/>
        <end position="265"/>
    </location>
</feature>
<feature type="transmembrane region" description="Helical" evidence="7">
    <location>
        <begin position="214"/>
        <end position="233"/>
    </location>
</feature>
<dbReference type="GO" id="GO:0022857">
    <property type="term" value="F:transmembrane transporter activity"/>
    <property type="evidence" value="ECO:0007669"/>
    <property type="project" value="InterPro"/>
</dbReference>
<reference evidence="9" key="1">
    <citation type="submission" date="2020-11" db="EMBL/GenBank/DDBJ databases">
        <authorList>
            <consortium name="DOE Joint Genome Institute"/>
            <person name="Ahrendt S."/>
            <person name="Riley R."/>
            <person name="Andreopoulos W."/>
            <person name="Labutti K."/>
            <person name="Pangilinan J."/>
            <person name="Ruiz-Duenas F.J."/>
            <person name="Barrasa J.M."/>
            <person name="Sanchez-Garcia M."/>
            <person name="Camarero S."/>
            <person name="Miyauchi S."/>
            <person name="Serrano A."/>
            <person name="Linde D."/>
            <person name="Babiker R."/>
            <person name="Drula E."/>
            <person name="Ayuso-Fernandez I."/>
            <person name="Pacheco R."/>
            <person name="Padilla G."/>
            <person name="Ferreira P."/>
            <person name="Barriuso J."/>
            <person name="Kellner H."/>
            <person name="Castanera R."/>
            <person name="Alfaro M."/>
            <person name="Ramirez L."/>
            <person name="Pisabarro A.G."/>
            <person name="Kuo A."/>
            <person name="Tritt A."/>
            <person name="Lipzen A."/>
            <person name="He G."/>
            <person name="Yan M."/>
            <person name="Ng V."/>
            <person name="Cullen D."/>
            <person name="Martin F."/>
            <person name="Rosso M.-N."/>
            <person name="Henrissat B."/>
            <person name="Hibbett D."/>
            <person name="Martinez A.T."/>
            <person name="Grigoriev I.V."/>
        </authorList>
    </citation>
    <scope>NUCLEOTIDE SEQUENCE</scope>
    <source>
        <strain evidence="9">MF-IS2</strain>
    </source>
</reference>
<feature type="compositionally biased region" description="Basic and acidic residues" evidence="6">
    <location>
        <begin position="558"/>
        <end position="574"/>
    </location>
</feature>
<evidence type="ECO:0000256" key="2">
    <source>
        <dbReference type="ARBA" id="ARBA00022448"/>
    </source>
</evidence>
<keyword evidence="3 7" id="KW-0812">Transmembrane</keyword>